<reference evidence="2 3" key="1">
    <citation type="submission" date="2021-11" db="EMBL/GenBank/DDBJ databases">
        <title>Black yeast isolated from Biological Soil Crust.</title>
        <authorList>
            <person name="Kurbessoian T."/>
        </authorList>
    </citation>
    <scope>NUCLEOTIDE SEQUENCE [LARGE SCALE GENOMIC DNA]</scope>
    <source>
        <strain evidence="2 3">CCFEE 5522</strain>
    </source>
</reference>
<keyword evidence="3" id="KW-1185">Reference proteome</keyword>
<feature type="chain" id="PRO_5043328589" evidence="1">
    <location>
        <begin position="16"/>
        <end position="402"/>
    </location>
</feature>
<dbReference type="EMBL" id="JAVFHQ010000012">
    <property type="protein sequence ID" value="KAK4546996.1"/>
    <property type="molecule type" value="Genomic_DNA"/>
</dbReference>
<accession>A0AAV9JPR3</accession>
<proteinExistence type="predicted"/>
<comment type="caution">
    <text evidence="2">The sequence shown here is derived from an EMBL/GenBank/DDBJ whole genome shotgun (WGS) entry which is preliminary data.</text>
</comment>
<dbReference type="AlphaFoldDB" id="A0AAV9JPR3"/>
<feature type="signal peptide" evidence="1">
    <location>
        <begin position="1"/>
        <end position="15"/>
    </location>
</feature>
<name>A0AAV9JPR3_9PEZI</name>
<evidence type="ECO:0000256" key="1">
    <source>
        <dbReference type="SAM" id="SignalP"/>
    </source>
</evidence>
<protein>
    <submittedName>
        <fullName evidence="2">Uncharacterized protein</fullName>
    </submittedName>
</protein>
<gene>
    <name evidence="2" type="ORF">LTR36_001216</name>
</gene>
<sequence>MSLVLLLGLATAALAGPVGHAELPRRSFARGAQVAAPYPAITPPPELPSLDLARRDSIETVTVSNCYNYEDPTAYGDVPRSGCQCDGYDSVVPYSSATTLQTASNGSVATVTSSGCPAGASTFVVISSTVNPYPFTSTFSNSAVVAWATTAGLPDGAWMGAGDSTTIKDGKQLSLELNPSASQNVGTLTGSALYTSISSAISQGCGTIASGATMVTCTVPTITGVDYVEDLNHDLWNDGSLSLSIPFMSVTDNDVLQALISSVAGAFMASSTISNNSQVVNTDCGAFYSDSACNAVNITNIAALAQSIYTDDVTEGMHSPQSLGIALAFSEKTSSEYVCDVAALAGSSLYYTGILTAALAAIPGFEWVAGIGAIVEAVDAGSEAAIQGVALTCEIQSLTGTK</sequence>
<dbReference type="Proteomes" id="UP001324427">
    <property type="component" value="Unassembled WGS sequence"/>
</dbReference>
<keyword evidence="1" id="KW-0732">Signal</keyword>
<evidence type="ECO:0000313" key="2">
    <source>
        <dbReference type="EMBL" id="KAK4546996.1"/>
    </source>
</evidence>
<evidence type="ECO:0000313" key="3">
    <source>
        <dbReference type="Proteomes" id="UP001324427"/>
    </source>
</evidence>
<organism evidence="2 3">
    <name type="scientific">Oleoguttula mirabilis</name>
    <dbReference type="NCBI Taxonomy" id="1507867"/>
    <lineage>
        <taxon>Eukaryota</taxon>
        <taxon>Fungi</taxon>
        <taxon>Dikarya</taxon>
        <taxon>Ascomycota</taxon>
        <taxon>Pezizomycotina</taxon>
        <taxon>Dothideomycetes</taxon>
        <taxon>Dothideomycetidae</taxon>
        <taxon>Mycosphaerellales</taxon>
        <taxon>Teratosphaeriaceae</taxon>
        <taxon>Oleoguttula</taxon>
    </lineage>
</organism>